<keyword evidence="1" id="KW-0812">Transmembrane</keyword>
<dbReference type="InterPro" id="IPR035919">
    <property type="entry name" value="EAL_sf"/>
</dbReference>
<dbReference type="InterPro" id="IPR001633">
    <property type="entry name" value="EAL_dom"/>
</dbReference>
<evidence type="ECO:0000259" key="5">
    <source>
        <dbReference type="PROSITE" id="PS50887"/>
    </source>
</evidence>
<evidence type="ECO:0000313" key="6">
    <source>
        <dbReference type="EMBL" id="EKN71216.1"/>
    </source>
</evidence>
<feature type="domain" description="EAL" evidence="4">
    <location>
        <begin position="376"/>
        <end position="630"/>
    </location>
</feature>
<dbReference type="InterPro" id="IPR035965">
    <property type="entry name" value="PAS-like_dom_sf"/>
</dbReference>
<evidence type="ECO:0000256" key="1">
    <source>
        <dbReference type="SAM" id="Phobius"/>
    </source>
</evidence>
<dbReference type="RefSeq" id="WP_003329222.1">
    <property type="nucleotide sequence ID" value="NZ_AJLR01000004.1"/>
</dbReference>
<dbReference type="InterPro" id="IPR029787">
    <property type="entry name" value="Nucleotide_cyclase"/>
</dbReference>
<feature type="domain" description="PAC" evidence="3">
    <location>
        <begin position="152"/>
        <end position="204"/>
    </location>
</feature>
<dbReference type="SUPFAM" id="SSF55073">
    <property type="entry name" value="Nucleotide cyclase"/>
    <property type="match status" value="1"/>
</dbReference>
<dbReference type="Pfam" id="PF00990">
    <property type="entry name" value="GGDEF"/>
    <property type="match status" value="1"/>
</dbReference>
<name>K6ECP5_SCHAZ</name>
<dbReference type="CDD" id="cd01949">
    <property type="entry name" value="GGDEF"/>
    <property type="match status" value="1"/>
</dbReference>
<dbReference type="InterPro" id="IPR001610">
    <property type="entry name" value="PAC"/>
</dbReference>
<dbReference type="PROSITE" id="PS50887">
    <property type="entry name" value="GGDEF"/>
    <property type="match status" value="1"/>
</dbReference>
<feature type="domain" description="PAS" evidence="2">
    <location>
        <begin position="79"/>
        <end position="125"/>
    </location>
</feature>
<dbReference type="PANTHER" id="PTHR44757:SF2">
    <property type="entry name" value="BIOFILM ARCHITECTURE MAINTENANCE PROTEIN MBAA"/>
    <property type="match status" value="1"/>
</dbReference>
<evidence type="ECO:0000313" key="7">
    <source>
        <dbReference type="Proteomes" id="UP000006315"/>
    </source>
</evidence>
<dbReference type="PATRIC" id="fig|1131731.3.peg.61"/>
<dbReference type="PROSITE" id="PS50113">
    <property type="entry name" value="PAC"/>
    <property type="match status" value="1"/>
</dbReference>
<dbReference type="SMART" id="SM00267">
    <property type="entry name" value="GGDEF"/>
    <property type="match status" value="1"/>
</dbReference>
<feature type="transmembrane region" description="Helical" evidence="1">
    <location>
        <begin position="16"/>
        <end position="39"/>
    </location>
</feature>
<protein>
    <submittedName>
        <fullName evidence="6">PAS/PAC sensor-containing diguanylate cyclase/phosphodiesterase</fullName>
    </submittedName>
</protein>
<comment type="caution">
    <text evidence="6">The sequence shown here is derived from an EMBL/GenBank/DDBJ whole genome shotgun (WGS) entry which is preliminary data.</text>
</comment>
<dbReference type="Pfam" id="PF00563">
    <property type="entry name" value="EAL"/>
    <property type="match status" value="1"/>
</dbReference>
<keyword evidence="7" id="KW-1185">Reference proteome</keyword>
<feature type="domain" description="GGDEF" evidence="5">
    <location>
        <begin position="236"/>
        <end position="368"/>
    </location>
</feature>
<dbReference type="InterPro" id="IPR043128">
    <property type="entry name" value="Rev_trsase/Diguanyl_cyclase"/>
</dbReference>
<dbReference type="SUPFAM" id="SSF55785">
    <property type="entry name" value="PYP-like sensor domain (PAS domain)"/>
    <property type="match status" value="1"/>
</dbReference>
<dbReference type="Gene3D" id="3.30.450.20">
    <property type="entry name" value="PAS domain"/>
    <property type="match status" value="1"/>
</dbReference>
<dbReference type="InterPro" id="IPR000160">
    <property type="entry name" value="GGDEF_dom"/>
</dbReference>
<organism evidence="6 7">
    <name type="scientific">Schinkia azotoformans LMG 9581</name>
    <dbReference type="NCBI Taxonomy" id="1131731"/>
    <lineage>
        <taxon>Bacteria</taxon>
        <taxon>Bacillati</taxon>
        <taxon>Bacillota</taxon>
        <taxon>Bacilli</taxon>
        <taxon>Bacillales</taxon>
        <taxon>Bacillaceae</taxon>
        <taxon>Calidifontibacillus/Schinkia group</taxon>
        <taxon>Schinkia</taxon>
    </lineage>
</organism>
<dbReference type="SUPFAM" id="SSF141868">
    <property type="entry name" value="EAL domain-like"/>
    <property type="match status" value="1"/>
</dbReference>
<dbReference type="SMART" id="SM00091">
    <property type="entry name" value="PAS"/>
    <property type="match status" value="1"/>
</dbReference>
<keyword evidence="1" id="KW-0472">Membrane</keyword>
<dbReference type="Gene3D" id="3.20.20.450">
    <property type="entry name" value="EAL domain"/>
    <property type="match status" value="1"/>
</dbReference>
<dbReference type="STRING" id="1131731.BAZO_00315"/>
<dbReference type="PANTHER" id="PTHR44757">
    <property type="entry name" value="DIGUANYLATE CYCLASE DGCP"/>
    <property type="match status" value="1"/>
</dbReference>
<dbReference type="NCBIfam" id="TIGR00254">
    <property type="entry name" value="GGDEF"/>
    <property type="match status" value="1"/>
</dbReference>
<gene>
    <name evidence="6" type="ORF">BAZO_00315</name>
</gene>
<dbReference type="InterPro" id="IPR000014">
    <property type="entry name" value="PAS"/>
</dbReference>
<evidence type="ECO:0000259" key="2">
    <source>
        <dbReference type="PROSITE" id="PS50112"/>
    </source>
</evidence>
<dbReference type="CDD" id="cd00130">
    <property type="entry name" value="PAS"/>
    <property type="match status" value="1"/>
</dbReference>
<feature type="transmembrane region" description="Helical" evidence="1">
    <location>
        <begin position="45"/>
        <end position="64"/>
    </location>
</feature>
<dbReference type="InterPro" id="IPR000700">
    <property type="entry name" value="PAS-assoc_C"/>
</dbReference>
<reference evidence="6 7" key="1">
    <citation type="journal article" date="2012" name="Front. Microbiol.">
        <title>Redundancy and modularity in membrane-associated dissimilatory nitrate reduction in Bacillus.</title>
        <authorList>
            <person name="Heylen K."/>
            <person name="Keltjens J."/>
        </authorList>
    </citation>
    <scope>NUCLEOTIDE SEQUENCE [LARGE SCALE GENOMIC DNA]</scope>
    <source>
        <strain evidence="6 7">LMG 9581</strain>
    </source>
</reference>
<dbReference type="SMART" id="SM00052">
    <property type="entry name" value="EAL"/>
    <property type="match status" value="1"/>
</dbReference>
<evidence type="ECO:0000259" key="3">
    <source>
        <dbReference type="PROSITE" id="PS50113"/>
    </source>
</evidence>
<dbReference type="PROSITE" id="PS50112">
    <property type="entry name" value="PAS"/>
    <property type="match status" value="1"/>
</dbReference>
<dbReference type="EMBL" id="AJLR01000004">
    <property type="protein sequence ID" value="EKN71216.1"/>
    <property type="molecule type" value="Genomic_DNA"/>
</dbReference>
<dbReference type="PROSITE" id="PS50883">
    <property type="entry name" value="EAL"/>
    <property type="match status" value="1"/>
</dbReference>
<dbReference type="InterPro" id="IPR052155">
    <property type="entry name" value="Biofilm_reg_signaling"/>
</dbReference>
<dbReference type="Gene3D" id="3.30.70.270">
    <property type="match status" value="1"/>
</dbReference>
<dbReference type="Proteomes" id="UP000006315">
    <property type="component" value="Unassembled WGS sequence"/>
</dbReference>
<keyword evidence="1" id="KW-1133">Transmembrane helix</keyword>
<sequence>MPKTRDKTYLRDGLKFAIVFTTTYIVIGIVGISIANIFVPTHKEWVFLLITTAIMFYISLRFIYRDREQIRTLVDQQLELTIYKSIFDQMHEGLVITNDKEEIITINPSFTEMTGYKENEVIGKTPSILSSGLHSREFYSNLKKELKKNGRWHGEIINQRKNGQIFPEQLSISEISNMNGSVTNYIGVFTDISSQRQAEGKIEFLTHYDSYTRLPKFSLFMKHLSNFLNDQETNKQKFSLFIVDTAKLKTLNAMYGHKVGDELLQTLAIRIQTRYKGLFIGRINSKEFAIINPNLYEAEAVQKEAENLLQEIEQPFYFDGDEYFLSATIGIGIYPDHGMTADELYKNATLAKTAAKEVGYQFQLFGDELLAKVRRKVLLEKHLIKAIEMNELQLYYQPQINIKTRNLIGLEALIRWNHSTLGMISPSEFIPLAEETGLILDIGEWVLETVCLQIQKWRLAGIKIPKIAVNLSPIQLMNANLLKMTKHIIDKTNIDPTLIGLEITENISLFQKESVIHIITSLKKQGFKILIDDFGKGHSNLSYIQQLPIDSIKIDRSFISDIPQNKNNIALTKAMIAMAHELQLTVVAEGVETKEQLEFLDNHNCDYAQGFYLSRALPSEEIVKLLLTVNDEYQLAL</sequence>
<dbReference type="Pfam" id="PF13426">
    <property type="entry name" value="PAS_9"/>
    <property type="match status" value="1"/>
</dbReference>
<evidence type="ECO:0000259" key="4">
    <source>
        <dbReference type="PROSITE" id="PS50883"/>
    </source>
</evidence>
<accession>K6ECP5</accession>
<dbReference type="SMART" id="SM00086">
    <property type="entry name" value="PAC"/>
    <property type="match status" value="1"/>
</dbReference>
<proteinExistence type="predicted"/>
<dbReference type="NCBIfam" id="TIGR00229">
    <property type="entry name" value="sensory_box"/>
    <property type="match status" value="1"/>
</dbReference>
<dbReference type="AlphaFoldDB" id="K6ECP5"/>
<dbReference type="CDD" id="cd01948">
    <property type="entry name" value="EAL"/>
    <property type="match status" value="1"/>
</dbReference>